<evidence type="ECO:0000313" key="1">
    <source>
        <dbReference type="EMBL" id="ORY29746.1"/>
    </source>
</evidence>
<dbReference type="InParanoid" id="A0A1Y2B4W4"/>
<sequence>MSWTSSTSCFPTSKVTTALDPMTPMTTFTVSTILAPVFASHMISTLHFGCQRSTLAIRSLSRRRWICSVWT</sequence>
<dbReference type="EMBL" id="MCFC01000023">
    <property type="protein sequence ID" value="ORY29746.1"/>
    <property type="molecule type" value="Genomic_DNA"/>
</dbReference>
<reference evidence="1 2" key="1">
    <citation type="submission" date="2016-07" db="EMBL/GenBank/DDBJ databases">
        <title>Pervasive Adenine N6-methylation of Active Genes in Fungi.</title>
        <authorList>
            <consortium name="DOE Joint Genome Institute"/>
            <person name="Mondo S.J."/>
            <person name="Dannebaum R.O."/>
            <person name="Kuo R.C."/>
            <person name="Labutti K."/>
            <person name="Haridas S."/>
            <person name="Kuo A."/>
            <person name="Salamov A."/>
            <person name="Ahrendt S.R."/>
            <person name="Lipzen A."/>
            <person name="Sullivan W."/>
            <person name="Andreopoulos W.B."/>
            <person name="Clum A."/>
            <person name="Lindquist E."/>
            <person name="Daum C."/>
            <person name="Ramamoorthy G.K."/>
            <person name="Gryganskyi A."/>
            <person name="Culley D."/>
            <person name="Magnuson J.K."/>
            <person name="James T.Y."/>
            <person name="O'Malley M.A."/>
            <person name="Stajich J.E."/>
            <person name="Spatafora J.W."/>
            <person name="Visel A."/>
            <person name="Grigoriev I.V."/>
        </authorList>
    </citation>
    <scope>NUCLEOTIDE SEQUENCE [LARGE SCALE GENOMIC DNA]</scope>
    <source>
        <strain evidence="1 2">68-887.2</strain>
    </source>
</reference>
<dbReference type="AlphaFoldDB" id="A0A1Y2B4W4"/>
<keyword evidence="2" id="KW-1185">Reference proteome</keyword>
<evidence type="ECO:0000313" key="2">
    <source>
        <dbReference type="Proteomes" id="UP000193986"/>
    </source>
</evidence>
<dbReference type="Proteomes" id="UP000193986">
    <property type="component" value="Unassembled WGS sequence"/>
</dbReference>
<proteinExistence type="predicted"/>
<accession>A0A1Y2B4W4</accession>
<name>A0A1Y2B4W4_9TREE</name>
<comment type="caution">
    <text evidence="1">The sequence shown here is derived from an EMBL/GenBank/DDBJ whole genome shotgun (WGS) entry which is preliminary data.</text>
</comment>
<organism evidence="1 2">
    <name type="scientific">Naematelia encephala</name>
    <dbReference type="NCBI Taxonomy" id="71784"/>
    <lineage>
        <taxon>Eukaryota</taxon>
        <taxon>Fungi</taxon>
        <taxon>Dikarya</taxon>
        <taxon>Basidiomycota</taxon>
        <taxon>Agaricomycotina</taxon>
        <taxon>Tremellomycetes</taxon>
        <taxon>Tremellales</taxon>
        <taxon>Naemateliaceae</taxon>
        <taxon>Naematelia</taxon>
    </lineage>
</organism>
<protein>
    <submittedName>
        <fullName evidence="1">Uncharacterized protein</fullName>
    </submittedName>
</protein>
<gene>
    <name evidence="1" type="ORF">BCR39DRAFT_530828</name>
</gene>